<dbReference type="AlphaFoldDB" id="A0A5M3WKW6"/>
<dbReference type="SUPFAM" id="SSF53137">
    <property type="entry name" value="Translational machinery components"/>
    <property type="match status" value="1"/>
</dbReference>
<organism evidence="1 2">
    <name type="scientific">Acrocarpospora macrocephala</name>
    <dbReference type="NCBI Taxonomy" id="150177"/>
    <lineage>
        <taxon>Bacteria</taxon>
        <taxon>Bacillati</taxon>
        <taxon>Actinomycetota</taxon>
        <taxon>Actinomycetes</taxon>
        <taxon>Streptosporangiales</taxon>
        <taxon>Streptosporangiaceae</taxon>
        <taxon>Acrocarpospora</taxon>
    </lineage>
</organism>
<protein>
    <recommendedName>
        <fullName evidence="3">Peptide chain release factor 1</fullName>
    </recommendedName>
</protein>
<reference evidence="1 2" key="1">
    <citation type="submission" date="2019-10" db="EMBL/GenBank/DDBJ databases">
        <title>Whole genome shotgun sequence of Acrocarpospora macrocephala NBRC 16266.</title>
        <authorList>
            <person name="Ichikawa N."/>
            <person name="Kimura A."/>
            <person name="Kitahashi Y."/>
            <person name="Komaki H."/>
            <person name="Oguchi A."/>
        </authorList>
    </citation>
    <scope>NUCLEOTIDE SEQUENCE [LARGE SCALE GENOMIC DNA]</scope>
    <source>
        <strain evidence="1 2">NBRC 16266</strain>
    </source>
</reference>
<name>A0A5M3WKW6_9ACTN</name>
<evidence type="ECO:0000313" key="2">
    <source>
        <dbReference type="Proteomes" id="UP000331127"/>
    </source>
</evidence>
<dbReference type="Proteomes" id="UP000331127">
    <property type="component" value="Unassembled WGS sequence"/>
</dbReference>
<sequence length="352" mass="38642">MRLDFIRSLYEERGPVASVYMPTNRITKAVAVMVGLRWRHISERLAEAGAPDEVVARIGEFVGDPAPGRAVFCSSSGVMFSEPLSAGPEWDIARWSALPHVMPLLAQRGERVPYMQVMVDHTGADVIVLSGGGRRELVVQAEDWPIHKAAQGGMSQPRYERDVEETWRRNAVATAEVIAKEAAQSEAELIVIGGDPKSRHMVLDRLGKDVAQRVVVAENGGRSPGEMPKSYLRKVDEALRSWLVQRQSELVDAYRNGPAVSGLHETARALRVSQVAKVLIAESPSFEEMVWIGPEGPQFSPDREEMCAWGVAEPISERADAALARAVATTDAELWFVPELDSPEGVGAILRF</sequence>
<accession>A0A5M3WKW6</accession>
<gene>
    <name evidence="1" type="ORF">Amac_027160</name>
</gene>
<evidence type="ECO:0000313" key="1">
    <source>
        <dbReference type="EMBL" id="GES09120.1"/>
    </source>
</evidence>
<keyword evidence="2" id="KW-1185">Reference proteome</keyword>
<dbReference type="EMBL" id="BLAE01000013">
    <property type="protein sequence ID" value="GES09120.1"/>
    <property type="molecule type" value="Genomic_DNA"/>
</dbReference>
<dbReference type="Gene3D" id="3.30.420.60">
    <property type="entry name" value="eRF1 domain 2"/>
    <property type="match status" value="1"/>
</dbReference>
<dbReference type="InterPro" id="IPR042226">
    <property type="entry name" value="eFR1_2_sf"/>
</dbReference>
<dbReference type="Pfam" id="PF18844">
    <property type="entry name" value="baeRF_family2"/>
    <property type="match status" value="1"/>
</dbReference>
<comment type="caution">
    <text evidence="1">The sequence shown here is derived from an EMBL/GenBank/DDBJ whole genome shotgun (WGS) entry which is preliminary data.</text>
</comment>
<evidence type="ECO:0008006" key="3">
    <source>
        <dbReference type="Google" id="ProtNLM"/>
    </source>
</evidence>
<dbReference type="InterPro" id="IPR040701">
    <property type="entry name" value="Bact_RF_family2"/>
</dbReference>
<proteinExistence type="predicted"/>